<sequence>MVPVWDITRTLVSPGSPEDEALVEAAPTVAVRDIFRRFWPYARPLRWWLLVSMVLGSVGPALEGLGIWLTKLLVDNVLVPRDFSAFAPLAAAYLAITLGTGILGFVGAYLTAWTGESFLHRLRTSVFAHLQTLSIGFFDRRRLGDIISRLTGDVIAIESLILSGVAALVLSALKIVVFAGLLFVLDWQLALISMAVIPVFWLITRIFARRIKAASGEVRRRSGSIATVVEESLGNAPLVQAYGREQAEVGRFTGQSLGSVAAALRATRIGALFTPFVDLVQVVGVITIVGAGAWQLSSGRMTLGDLLAFLLALSLLYGPVSALGQLSTVVFAAAAGAERIIELLDQQAEVRAPEHPVPLGRAAGRIRVEDVDFRYPGTADDVLHGISFSADPGTTTALVGVSGAGKSTLARLLLRLFDPTAGRITLDGHDLRDLDPAELRANIAIVLQETLLLDASVADNIRAGRPDATDEEIVRAARAADAEEFIVRLPEGYDTRVGQRGRLLSGGQRQRVAIARAMVRDAPILLLDEPTASLDAQAAERILGPMRRLMAGRTTIVISHDLLTAAEADQIVHLEHGRIIESGSHEELLQAGNGYAHLYSLRHALRRAPAGGRHRHPEPEPVGPPPWADGEWDEPFPDGPPPWLQQPAPVPWGSGEEDDGRPGPDPHRIAPPGGPR</sequence>
<evidence type="ECO:0000256" key="12">
    <source>
        <dbReference type="SAM" id="Phobius"/>
    </source>
</evidence>
<evidence type="ECO:0000259" key="14">
    <source>
        <dbReference type="PROSITE" id="PS50929"/>
    </source>
</evidence>
<evidence type="ECO:0000256" key="9">
    <source>
        <dbReference type="ARBA" id="ARBA00023136"/>
    </source>
</evidence>
<dbReference type="CDD" id="cd18564">
    <property type="entry name" value="ABC_6TM_exporter_like"/>
    <property type="match status" value="1"/>
</dbReference>
<feature type="transmembrane region" description="Helical" evidence="12">
    <location>
        <begin position="176"/>
        <end position="203"/>
    </location>
</feature>
<dbReference type="InterPro" id="IPR039421">
    <property type="entry name" value="Type_1_exporter"/>
</dbReference>
<evidence type="ECO:0000259" key="13">
    <source>
        <dbReference type="PROSITE" id="PS50893"/>
    </source>
</evidence>
<reference evidence="15 16" key="1">
    <citation type="submission" date="2016-10" db="EMBL/GenBank/DDBJ databases">
        <authorList>
            <person name="de Groot N.N."/>
        </authorList>
    </citation>
    <scope>NUCLEOTIDE SEQUENCE [LARGE SCALE GENOMIC DNA]</scope>
    <source>
        <strain evidence="15 16">DSM 45317</strain>
    </source>
</reference>
<dbReference type="Proteomes" id="UP000199152">
    <property type="component" value="Unassembled WGS sequence"/>
</dbReference>
<evidence type="ECO:0000256" key="10">
    <source>
        <dbReference type="ARBA" id="ARBA00023455"/>
    </source>
</evidence>
<dbReference type="InterPro" id="IPR003439">
    <property type="entry name" value="ABC_transporter-like_ATP-bd"/>
</dbReference>
<dbReference type="SMART" id="SM00382">
    <property type="entry name" value="AAA"/>
    <property type="match status" value="1"/>
</dbReference>
<evidence type="ECO:0000256" key="11">
    <source>
        <dbReference type="SAM" id="MobiDB-lite"/>
    </source>
</evidence>
<dbReference type="GO" id="GO:0005524">
    <property type="term" value="F:ATP binding"/>
    <property type="evidence" value="ECO:0007669"/>
    <property type="project" value="UniProtKB-KW"/>
</dbReference>
<comment type="similarity">
    <text evidence="10">Belongs to the ABC transporter superfamily. Siderophore-Fe(3+) uptake transporter (SIUT) (TC 3.A.1.21) family.</text>
</comment>
<dbReference type="InterPro" id="IPR027417">
    <property type="entry name" value="P-loop_NTPase"/>
</dbReference>
<evidence type="ECO:0000256" key="4">
    <source>
        <dbReference type="ARBA" id="ARBA00022519"/>
    </source>
</evidence>
<dbReference type="GO" id="GO:0015421">
    <property type="term" value="F:ABC-type oligopeptide transporter activity"/>
    <property type="evidence" value="ECO:0007669"/>
    <property type="project" value="TreeGrafter"/>
</dbReference>
<proteinExistence type="inferred from homology"/>
<dbReference type="SUPFAM" id="SSF52540">
    <property type="entry name" value="P-loop containing nucleoside triphosphate hydrolases"/>
    <property type="match status" value="1"/>
</dbReference>
<dbReference type="EMBL" id="FOSW01000001">
    <property type="protein sequence ID" value="SFK41257.1"/>
    <property type="molecule type" value="Genomic_DNA"/>
</dbReference>
<feature type="domain" description="ABC transporter" evidence="13">
    <location>
        <begin position="366"/>
        <end position="601"/>
    </location>
</feature>
<dbReference type="InterPro" id="IPR003593">
    <property type="entry name" value="AAA+_ATPase"/>
</dbReference>
<dbReference type="GO" id="GO:0016887">
    <property type="term" value="F:ATP hydrolysis activity"/>
    <property type="evidence" value="ECO:0007669"/>
    <property type="project" value="InterPro"/>
</dbReference>
<feature type="transmembrane region" description="Helical" evidence="12">
    <location>
        <begin position="272"/>
        <end position="294"/>
    </location>
</feature>
<feature type="domain" description="ABC transmembrane type-1" evidence="14">
    <location>
        <begin position="61"/>
        <end position="332"/>
    </location>
</feature>
<comment type="subcellular location">
    <subcellularLocation>
        <location evidence="1">Cell inner membrane</location>
        <topology evidence="1">Multi-pass membrane protein</topology>
    </subcellularLocation>
</comment>
<dbReference type="FunFam" id="3.40.50.300:FF:000221">
    <property type="entry name" value="Multidrug ABC transporter ATP-binding protein"/>
    <property type="match status" value="1"/>
</dbReference>
<keyword evidence="16" id="KW-1185">Reference proteome</keyword>
<dbReference type="PANTHER" id="PTHR43394">
    <property type="entry name" value="ATP-DEPENDENT PERMEASE MDL1, MITOCHONDRIAL"/>
    <property type="match status" value="1"/>
</dbReference>
<dbReference type="InterPro" id="IPR036640">
    <property type="entry name" value="ABC1_TM_sf"/>
</dbReference>
<evidence type="ECO:0000256" key="2">
    <source>
        <dbReference type="ARBA" id="ARBA00022448"/>
    </source>
</evidence>
<dbReference type="PROSITE" id="PS00211">
    <property type="entry name" value="ABC_TRANSPORTER_1"/>
    <property type="match status" value="1"/>
</dbReference>
<evidence type="ECO:0000313" key="16">
    <source>
        <dbReference type="Proteomes" id="UP000199152"/>
    </source>
</evidence>
<dbReference type="GO" id="GO:0005886">
    <property type="term" value="C:plasma membrane"/>
    <property type="evidence" value="ECO:0007669"/>
    <property type="project" value="UniProtKB-SubCell"/>
</dbReference>
<keyword evidence="8 12" id="KW-1133">Transmembrane helix</keyword>
<evidence type="ECO:0000256" key="3">
    <source>
        <dbReference type="ARBA" id="ARBA00022475"/>
    </source>
</evidence>
<dbReference type="PANTHER" id="PTHR43394:SF1">
    <property type="entry name" value="ATP-BINDING CASSETTE SUB-FAMILY B MEMBER 10, MITOCHONDRIAL"/>
    <property type="match status" value="1"/>
</dbReference>
<feature type="transmembrane region" description="Helical" evidence="12">
    <location>
        <begin position="90"/>
        <end position="113"/>
    </location>
</feature>
<feature type="compositionally biased region" description="Pro residues" evidence="11">
    <location>
        <begin position="637"/>
        <end position="650"/>
    </location>
</feature>
<evidence type="ECO:0000256" key="7">
    <source>
        <dbReference type="ARBA" id="ARBA00022840"/>
    </source>
</evidence>
<organism evidence="15 16">
    <name type="scientific">Geodermatophilus ruber</name>
    <dbReference type="NCBI Taxonomy" id="504800"/>
    <lineage>
        <taxon>Bacteria</taxon>
        <taxon>Bacillati</taxon>
        <taxon>Actinomycetota</taxon>
        <taxon>Actinomycetes</taxon>
        <taxon>Geodermatophilales</taxon>
        <taxon>Geodermatophilaceae</taxon>
        <taxon>Geodermatophilus</taxon>
    </lineage>
</organism>
<feature type="region of interest" description="Disordered" evidence="11">
    <location>
        <begin position="609"/>
        <end position="676"/>
    </location>
</feature>
<keyword evidence="9 12" id="KW-0472">Membrane</keyword>
<feature type="transmembrane region" description="Helical" evidence="12">
    <location>
        <begin position="47"/>
        <end position="70"/>
    </location>
</feature>
<dbReference type="STRING" id="504800.SAMN04488085_101454"/>
<protein>
    <submittedName>
        <fullName evidence="15">ATP-binding cassette, subfamily B</fullName>
    </submittedName>
</protein>
<dbReference type="Gene3D" id="3.40.50.300">
    <property type="entry name" value="P-loop containing nucleotide triphosphate hydrolases"/>
    <property type="match status" value="1"/>
</dbReference>
<feature type="transmembrane region" description="Helical" evidence="12">
    <location>
        <begin position="306"/>
        <end position="334"/>
    </location>
</feature>
<evidence type="ECO:0000256" key="6">
    <source>
        <dbReference type="ARBA" id="ARBA00022741"/>
    </source>
</evidence>
<evidence type="ECO:0000256" key="1">
    <source>
        <dbReference type="ARBA" id="ARBA00004429"/>
    </source>
</evidence>
<dbReference type="Pfam" id="PF00005">
    <property type="entry name" value="ABC_tran"/>
    <property type="match status" value="1"/>
</dbReference>
<dbReference type="SUPFAM" id="SSF90123">
    <property type="entry name" value="ABC transporter transmembrane region"/>
    <property type="match status" value="1"/>
</dbReference>
<keyword evidence="7 15" id="KW-0067">ATP-binding</keyword>
<name>A0A1I3ZB18_9ACTN</name>
<evidence type="ECO:0000256" key="8">
    <source>
        <dbReference type="ARBA" id="ARBA00022989"/>
    </source>
</evidence>
<dbReference type="Gene3D" id="1.20.1560.10">
    <property type="entry name" value="ABC transporter type 1, transmembrane domain"/>
    <property type="match status" value="1"/>
</dbReference>
<keyword evidence="2" id="KW-0813">Transport</keyword>
<evidence type="ECO:0000313" key="15">
    <source>
        <dbReference type="EMBL" id="SFK41257.1"/>
    </source>
</evidence>
<keyword evidence="6" id="KW-0547">Nucleotide-binding</keyword>
<keyword evidence="4" id="KW-0997">Cell inner membrane</keyword>
<keyword evidence="5 12" id="KW-0812">Transmembrane</keyword>
<evidence type="ECO:0000256" key="5">
    <source>
        <dbReference type="ARBA" id="ARBA00022692"/>
    </source>
</evidence>
<dbReference type="InParanoid" id="A0A1I3ZB18"/>
<keyword evidence="3" id="KW-1003">Cell membrane</keyword>
<dbReference type="PROSITE" id="PS50929">
    <property type="entry name" value="ABC_TM1F"/>
    <property type="match status" value="1"/>
</dbReference>
<dbReference type="InterPro" id="IPR017871">
    <property type="entry name" value="ABC_transporter-like_CS"/>
</dbReference>
<accession>A0A1I3ZB18</accession>
<dbReference type="InterPro" id="IPR011527">
    <property type="entry name" value="ABC1_TM_dom"/>
</dbReference>
<dbReference type="PROSITE" id="PS50893">
    <property type="entry name" value="ABC_TRANSPORTER_2"/>
    <property type="match status" value="1"/>
</dbReference>
<dbReference type="AlphaFoldDB" id="A0A1I3ZB18"/>
<dbReference type="Pfam" id="PF00664">
    <property type="entry name" value="ABC_membrane"/>
    <property type="match status" value="1"/>
</dbReference>
<gene>
    <name evidence="15" type="ORF">SAMN04488085_101454</name>
</gene>